<proteinExistence type="predicted"/>
<dbReference type="AlphaFoldDB" id="A0A9Q1IW73"/>
<accession>A0A9Q1IW73</accession>
<evidence type="ECO:0000313" key="4">
    <source>
        <dbReference type="Proteomes" id="UP001152622"/>
    </source>
</evidence>
<gene>
    <name evidence="3" type="ORF">SKAU_G00224680</name>
</gene>
<evidence type="ECO:0000313" key="3">
    <source>
        <dbReference type="EMBL" id="KAJ8354901.1"/>
    </source>
</evidence>
<organism evidence="3 4">
    <name type="scientific">Synaphobranchus kaupii</name>
    <name type="common">Kaup's arrowtooth eel</name>
    <dbReference type="NCBI Taxonomy" id="118154"/>
    <lineage>
        <taxon>Eukaryota</taxon>
        <taxon>Metazoa</taxon>
        <taxon>Chordata</taxon>
        <taxon>Craniata</taxon>
        <taxon>Vertebrata</taxon>
        <taxon>Euteleostomi</taxon>
        <taxon>Actinopterygii</taxon>
        <taxon>Neopterygii</taxon>
        <taxon>Teleostei</taxon>
        <taxon>Anguilliformes</taxon>
        <taxon>Synaphobranchidae</taxon>
        <taxon>Synaphobranchus</taxon>
    </lineage>
</organism>
<reference evidence="3" key="1">
    <citation type="journal article" date="2023" name="Science">
        <title>Genome structures resolve the early diversification of teleost fishes.</title>
        <authorList>
            <person name="Parey E."/>
            <person name="Louis A."/>
            <person name="Montfort J."/>
            <person name="Bouchez O."/>
            <person name="Roques C."/>
            <person name="Iampietro C."/>
            <person name="Lluch J."/>
            <person name="Castinel A."/>
            <person name="Donnadieu C."/>
            <person name="Desvignes T."/>
            <person name="Floi Bucao C."/>
            <person name="Jouanno E."/>
            <person name="Wen M."/>
            <person name="Mejri S."/>
            <person name="Dirks R."/>
            <person name="Jansen H."/>
            <person name="Henkel C."/>
            <person name="Chen W.J."/>
            <person name="Zahm M."/>
            <person name="Cabau C."/>
            <person name="Klopp C."/>
            <person name="Thompson A.W."/>
            <person name="Robinson-Rechavi M."/>
            <person name="Braasch I."/>
            <person name="Lecointre G."/>
            <person name="Bobe J."/>
            <person name="Postlethwait J.H."/>
            <person name="Berthelot C."/>
            <person name="Roest Crollius H."/>
            <person name="Guiguen Y."/>
        </authorList>
    </citation>
    <scope>NUCLEOTIDE SEQUENCE</scope>
    <source>
        <strain evidence="3">WJC10195</strain>
    </source>
</reference>
<protein>
    <submittedName>
        <fullName evidence="3">Uncharacterized protein</fullName>
    </submittedName>
</protein>
<evidence type="ECO:0000256" key="2">
    <source>
        <dbReference type="SAM" id="SignalP"/>
    </source>
</evidence>
<feature type="chain" id="PRO_5040338387" evidence="2">
    <location>
        <begin position="19"/>
        <end position="211"/>
    </location>
</feature>
<keyword evidence="4" id="KW-1185">Reference proteome</keyword>
<feature type="signal peptide" evidence="2">
    <location>
        <begin position="1"/>
        <end position="18"/>
    </location>
</feature>
<name>A0A9Q1IW73_SYNKA</name>
<dbReference type="Proteomes" id="UP001152622">
    <property type="component" value="Chromosome 7"/>
</dbReference>
<feature type="region of interest" description="Disordered" evidence="1">
    <location>
        <begin position="151"/>
        <end position="183"/>
    </location>
</feature>
<evidence type="ECO:0000256" key="1">
    <source>
        <dbReference type="SAM" id="MobiDB-lite"/>
    </source>
</evidence>
<dbReference type="OrthoDB" id="8783239at2759"/>
<comment type="caution">
    <text evidence="3">The sequence shown here is derived from an EMBL/GenBank/DDBJ whole genome shotgun (WGS) entry which is preliminary data.</text>
</comment>
<keyword evidence="2" id="KW-0732">Signal</keyword>
<dbReference type="EMBL" id="JAINUF010000007">
    <property type="protein sequence ID" value="KAJ8354901.1"/>
    <property type="molecule type" value="Genomic_DNA"/>
</dbReference>
<sequence>MILPVFLLLSILLVQGRGCDHFMENILFITEGHGEFRKVFPKDYKITHHYNDNLSCGSDSCCMIREAYMLSDAWYQLLVRLWEVNLKYEFIEQLKEKLDNVTQKFLESSDPSIFPSVLSTPEALFNFTSSFFSRWLYQNCPFPSEPCKFPSPPSFTEEGKRSTPAPFTNQGSVEGGKRQKHSGEPQTCLATATHLSVSYIVWCFPLLWTVL</sequence>